<dbReference type="STRING" id="4097.A0A1S4DJ01"/>
<evidence type="ECO:0000313" key="6">
    <source>
        <dbReference type="RefSeq" id="XP_016513362.1"/>
    </source>
</evidence>
<dbReference type="OMA" id="SIHEWEK"/>
<dbReference type="PANTHER" id="PTHR31471:SF5">
    <property type="entry name" value="GB|AAD39278.1"/>
    <property type="match status" value="1"/>
</dbReference>
<evidence type="ECO:0000313" key="7">
    <source>
        <dbReference type="RefSeq" id="XP_016513363.1"/>
    </source>
</evidence>
<dbReference type="Proteomes" id="UP000790787">
    <property type="component" value="Chromosome 8"/>
</dbReference>
<dbReference type="AlphaFoldDB" id="A0A1S4DJ01"/>
<comment type="similarity">
    <text evidence="1">Belongs to the remorin family.</text>
</comment>
<name>A0A1S4DJ01_TOBAC</name>
<keyword evidence="2" id="KW-0175">Coiled coil</keyword>
<organism evidence="7">
    <name type="scientific">Nicotiana tabacum</name>
    <name type="common">Common tobacco</name>
    <dbReference type="NCBI Taxonomy" id="4097"/>
    <lineage>
        <taxon>Eukaryota</taxon>
        <taxon>Viridiplantae</taxon>
        <taxon>Streptophyta</taxon>
        <taxon>Embryophyta</taxon>
        <taxon>Tracheophyta</taxon>
        <taxon>Spermatophyta</taxon>
        <taxon>Magnoliopsida</taxon>
        <taxon>eudicotyledons</taxon>
        <taxon>Gunneridae</taxon>
        <taxon>Pentapetalae</taxon>
        <taxon>asterids</taxon>
        <taxon>lamiids</taxon>
        <taxon>Solanales</taxon>
        <taxon>Solanaceae</taxon>
        <taxon>Nicotianoideae</taxon>
        <taxon>Nicotianeae</taxon>
        <taxon>Nicotiana</taxon>
    </lineage>
</organism>
<dbReference type="RefSeq" id="XP_016513363.1">
    <property type="nucleotide sequence ID" value="XM_016657877.1"/>
</dbReference>
<evidence type="ECO:0000259" key="4">
    <source>
        <dbReference type="Pfam" id="PF03763"/>
    </source>
</evidence>
<feature type="coiled-coil region" evidence="2">
    <location>
        <begin position="117"/>
        <end position="144"/>
    </location>
</feature>
<dbReference type="Pfam" id="PF03763">
    <property type="entry name" value="Remorin_C"/>
    <property type="match status" value="1"/>
</dbReference>
<dbReference type="GeneID" id="107830349"/>
<evidence type="ECO:0000256" key="3">
    <source>
        <dbReference type="SAM" id="MobiDB-lite"/>
    </source>
</evidence>
<evidence type="ECO:0000313" key="5">
    <source>
        <dbReference type="Proteomes" id="UP000790787"/>
    </source>
</evidence>
<reference key="1">
    <citation type="journal article" date="2014" name="Nat. Commun.">
        <title>The tobacco genome sequence and its comparison with those of tomato and potato.</title>
        <authorList>
            <person name="Sierro N."/>
            <person name="Battey J.N."/>
            <person name="Ouadi S."/>
            <person name="Bakaher N."/>
            <person name="Bovet L."/>
            <person name="Willig A."/>
            <person name="Goepfert S."/>
            <person name="Peitsch M.C."/>
            <person name="Ivanov N.V."/>
        </authorList>
    </citation>
    <scope>NUCLEOTIDE SEQUENCE [LARGE SCALE GENOMIC DNA]</scope>
    <source>
        <strain>cv. TN90</strain>
    </source>
</reference>
<gene>
    <name evidence="6 7" type="primary">LOC107830349</name>
</gene>
<dbReference type="RefSeq" id="XP_016513362.1">
    <property type="nucleotide sequence ID" value="XM_016657876.1"/>
</dbReference>
<feature type="domain" description="Remorin C-terminal" evidence="4">
    <location>
        <begin position="85"/>
        <end position="189"/>
    </location>
</feature>
<proteinExistence type="inferred from homology"/>
<protein>
    <submittedName>
        <fullName evidence="6 7">Remorin-like</fullName>
    </submittedName>
</protein>
<dbReference type="PANTHER" id="PTHR31471">
    <property type="entry name" value="OS02G0116800 PROTEIN"/>
    <property type="match status" value="1"/>
</dbReference>
<dbReference type="InterPro" id="IPR005516">
    <property type="entry name" value="Remorin_C"/>
</dbReference>
<sequence>MRKNYYDLGDGEIAAAIAASAFAIYSLEENAGSQYQTKTRGPVRPAEAAPMIRPSMPNRNTLVEMTTITPANDKIQNGISRGSRKAENKADAWEKAQTAKIRKRHDELLSALLAWENEKKMIAKQQMERRKNQLELAMKRNLQHYKNKLARIDHIAKGARTQAEEKRKYEESIVKEKSNKIRSTGNVSVKCFCF</sequence>
<dbReference type="KEGG" id="nta:107830349"/>
<keyword evidence="5" id="KW-1185">Reference proteome</keyword>
<dbReference type="OrthoDB" id="775261at2759"/>
<evidence type="ECO:0000256" key="2">
    <source>
        <dbReference type="SAM" id="Coils"/>
    </source>
</evidence>
<dbReference type="PaxDb" id="4097-A0A1S4DJ01"/>
<reference evidence="6 7" key="2">
    <citation type="submission" date="2025-04" db="UniProtKB">
        <authorList>
            <consortium name="RefSeq"/>
        </authorList>
    </citation>
    <scope>IDENTIFICATION</scope>
</reference>
<accession>A0A1S4DJ01</accession>
<evidence type="ECO:0000256" key="1">
    <source>
        <dbReference type="ARBA" id="ARBA00005711"/>
    </source>
</evidence>
<feature type="region of interest" description="Disordered" evidence="3">
    <location>
        <begin position="35"/>
        <end position="56"/>
    </location>
</feature>